<gene>
    <name evidence="1" type="ORF">POCULU_LOCUS9935</name>
</gene>
<protein>
    <submittedName>
        <fullName evidence="1">2897_t:CDS:1</fullName>
    </submittedName>
</protein>
<accession>A0A9N9DTT0</accession>
<organism evidence="1 2">
    <name type="scientific">Paraglomus occultum</name>
    <dbReference type="NCBI Taxonomy" id="144539"/>
    <lineage>
        <taxon>Eukaryota</taxon>
        <taxon>Fungi</taxon>
        <taxon>Fungi incertae sedis</taxon>
        <taxon>Mucoromycota</taxon>
        <taxon>Glomeromycotina</taxon>
        <taxon>Glomeromycetes</taxon>
        <taxon>Paraglomerales</taxon>
        <taxon>Paraglomeraceae</taxon>
        <taxon>Paraglomus</taxon>
    </lineage>
</organism>
<proteinExistence type="predicted"/>
<evidence type="ECO:0000313" key="1">
    <source>
        <dbReference type="EMBL" id="CAG8650742.1"/>
    </source>
</evidence>
<feature type="non-terminal residue" evidence="1">
    <location>
        <position position="1"/>
    </location>
</feature>
<dbReference type="AlphaFoldDB" id="A0A9N9DTT0"/>
<dbReference type="OrthoDB" id="2139606at2759"/>
<dbReference type="Proteomes" id="UP000789572">
    <property type="component" value="Unassembled WGS sequence"/>
</dbReference>
<comment type="caution">
    <text evidence="1">The sequence shown here is derived from an EMBL/GenBank/DDBJ whole genome shotgun (WGS) entry which is preliminary data.</text>
</comment>
<reference evidence="1" key="1">
    <citation type="submission" date="2021-06" db="EMBL/GenBank/DDBJ databases">
        <authorList>
            <person name="Kallberg Y."/>
            <person name="Tangrot J."/>
            <person name="Rosling A."/>
        </authorList>
    </citation>
    <scope>NUCLEOTIDE SEQUENCE</scope>
    <source>
        <strain evidence="1">IA702</strain>
    </source>
</reference>
<evidence type="ECO:0000313" key="2">
    <source>
        <dbReference type="Proteomes" id="UP000789572"/>
    </source>
</evidence>
<dbReference type="EMBL" id="CAJVPJ010004311">
    <property type="protein sequence ID" value="CAG8650742.1"/>
    <property type="molecule type" value="Genomic_DNA"/>
</dbReference>
<sequence length="60" mass="7108">TSWINEECLLYQDPRSTAKRHKWLHKDYAAPQTIGLHGLKKSWMWNGVIDLFFGNNQFTD</sequence>
<name>A0A9N9DTT0_9GLOM</name>
<keyword evidence="2" id="KW-1185">Reference proteome</keyword>